<protein>
    <recommendedName>
        <fullName evidence="7">Carboxypeptidase</fullName>
        <ecNumber evidence="7">3.4.16.-</ecNumber>
    </recommendedName>
</protein>
<evidence type="ECO:0000256" key="5">
    <source>
        <dbReference type="ARBA" id="ARBA00022801"/>
    </source>
</evidence>
<evidence type="ECO:0000256" key="4">
    <source>
        <dbReference type="ARBA" id="ARBA00022729"/>
    </source>
</evidence>
<accession>A0ABP0RME4</accession>
<keyword evidence="6" id="KW-0325">Glycoprotein</keyword>
<feature type="signal peptide" evidence="7">
    <location>
        <begin position="1"/>
        <end position="22"/>
    </location>
</feature>
<name>A0ABP0RME4_9DINO</name>
<dbReference type="PANTHER" id="PTHR11802:SF3">
    <property type="entry name" value="RETINOID-INDUCIBLE SERINE CARBOXYPEPTIDASE"/>
    <property type="match status" value="1"/>
</dbReference>
<gene>
    <name evidence="9" type="ORF">CCMP2556_LOCUS47830</name>
</gene>
<sequence length="536" mass="58431">MATRRRAMLWALALAHAWQAEGERDATVCSAGAEHSAAGVVARPVPKAPVRFPKELLDDRPADIMFSGYVNVTQEDFLFYWFIQAKSDAPADAPVILWSNGGPGCTSMEGAVTEIGPLLLKGVKTGQGYTGRLSSNPFAWNQRAHVLLVDQPRYVGYSTGAGPFVLSSKDAAKDIVQFLRGWRRLFPELAASRFVLASESYGGHFIPAFAEAIFNFNDRTPAETIQIAGMVFSSTCIDKHQQGLESFTRFAKKEKLLPSHANPSSMSAARYQVWSHINYLPNTYDYRLASAGPCCGCMGYNYSDFDRWFTHLAVRKALNVCGDAGADSFAGCGAGCIVFPGEFDAYDDADNVQTMSKVLEMKIPILMAYGMKDATCNYVGGYSIASSLRWAGAEQWANAPLQPFYLGHEVAGKEQSGGGLTWMQITEAGHMVPADQPRAILLGINRLLDEVSVASGFQEDFRLGPVMGLGRTYQTSSSTLVVLLLLTVLISFSVVRYLSSSRIDHQPLYNSEAHGGVRHLQHSPPLLGLGECTCLQ</sequence>
<dbReference type="Pfam" id="PF00450">
    <property type="entry name" value="Peptidase_S10"/>
    <property type="match status" value="2"/>
</dbReference>
<evidence type="ECO:0000313" key="10">
    <source>
        <dbReference type="Proteomes" id="UP001642484"/>
    </source>
</evidence>
<dbReference type="EMBL" id="CAXAMN010026239">
    <property type="protein sequence ID" value="CAK9101454.1"/>
    <property type="molecule type" value="Genomic_DNA"/>
</dbReference>
<evidence type="ECO:0000256" key="2">
    <source>
        <dbReference type="ARBA" id="ARBA00022645"/>
    </source>
</evidence>
<feature type="chain" id="PRO_5045005177" description="Carboxypeptidase" evidence="7">
    <location>
        <begin position="23"/>
        <end position="536"/>
    </location>
</feature>
<evidence type="ECO:0000256" key="3">
    <source>
        <dbReference type="ARBA" id="ARBA00022670"/>
    </source>
</evidence>
<evidence type="ECO:0000256" key="7">
    <source>
        <dbReference type="RuleBase" id="RU361156"/>
    </source>
</evidence>
<dbReference type="Gene3D" id="3.40.50.1820">
    <property type="entry name" value="alpha/beta hydrolase"/>
    <property type="match status" value="1"/>
</dbReference>
<keyword evidence="8" id="KW-1133">Transmembrane helix</keyword>
<keyword evidence="4 7" id="KW-0732">Signal</keyword>
<comment type="caution">
    <text evidence="9">The sequence shown here is derived from an EMBL/GenBank/DDBJ whole genome shotgun (WGS) entry which is preliminary data.</text>
</comment>
<keyword evidence="2 7" id="KW-0121">Carboxypeptidase</keyword>
<keyword evidence="8" id="KW-0472">Membrane</keyword>
<dbReference type="InterPro" id="IPR001563">
    <property type="entry name" value="Peptidase_S10"/>
</dbReference>
<keyword evidence="3 7" id="KW-0645">Protease</keyword>
<evidence type="ECO:0000256" key="6">
    <source>
        <dbReference type="ARBA" id="ARBA00023180"/>
    </source>
</evidence>
<proteinExistence type="inferred from homology"/>
<dbReference type="PRINTS" id="PR00724">
    <property type="entry name" value="CRBOXYPTASEC"/>
</dbReference>
<dbReference type="Proteomes" id="UP001642484">
    <property type="component" value="Unassembled WGS sequence"/>
</dbReference>
<feature type="transmembrane region" description="Helical" evidence="8">
    <location>
        <begin position="480"/>
        <end position="498"/>
    </location>
</feature>
<dbReference type="PROSITE" id="PS00131">
    <property type="entry name" value="CARBOXYPEPT_SER_SER"/>
    <property type="match status" value="1"/>
</dbReference>
<dbReference type="InterPro" id="IPR029058">
    <property type="entry name" value="AB_hydrolase_fold"/>
</dbReference>
<keyword evidence="10" id="KW-1185">Reference proteome</keyword>
<keyword evidence="5 7" id="KW-0378">Hydrolase</keyword>
<dbReference type="InterPro" id="IPR018202">
    <property type="entry name" value="Ser_caboxypep_ser_AS"/>
</dbReference>
<keyword evidence="8" id="KW-0812">Transmembrane</keyword>
<evidence type="ECO:0000256" key="1">
    <source>
        <dbReference type="ARBA" id="ARBA00009431"/>
    </source>
</evidence>
<organism evidence="9 10">
    <name type="scientific">Durusdinium trenchii</name>
    <dbReference type="NCBI Taxonomy" id="1381693"/>
    <lineage>
        <taxon>Eukaryota</taxon>
        <taxon>Sar</taxon>
        <taxon>Alveolata</taxon>
        <taxon>Dinophyceae</taxon>
        <taxon>Suessiales</taxon>
        <taxon>Symbiodiniaceae</taxon>
        <taxon>Durusdinium</taxon>
    </lineage>
</organism>
<evidence type="ECO:0000313" key="9">
    <source>
        <dbReference type="EMBL" id="CAK9101454.1"/>
    </source>
</evidence>
<evidence type="ECO:0000256" key="8">
    <source>
        <dbReference type="SAM" id="Phobius"/>
    </source>
</evidence>
<dbReference type="EC" id="3.4.16.-" evidence="7"/>
<dbReference type="SUPFAM" id="SSF53474">
    <property type="entry name" value="alpha/beta-Hydrolases"/>
    <property type="match status" value="1"/>
</dbReference>
<comment type="similarity">
    <text evidence="1 7">Belongs to the peptidase S10 family.</text>
</comment>
<reference evidence="9 10" key="1">
    <citation type="submission" date="2024-02" db="EMBL/GenBank/DDBJ databases">
        <authorList>
            <person name="Chen Y."/>
            <person name="Shah S."/>
            <person name="Dougan E. K."/>
            <person name="Thang M."/>
            <person name="Chan C."/>
        </authorList>
    </citation>
    <scope>NUCLEOTIDE SEQUENCE [LARGE SCALE GENOMIC DNA]</scope>
</reference>
<dbReference type="PANTHER" id="PTHR11802">
    <property type="entry name" value="SERINE PROTEASE FAMILY S10 SERINE CARBOXYPEPTIDASE"/>
    <property type="match status" value="1"/>
</dbReference>